<evidence type="ECO:0000256" key="1">
    <source>
        <dbReference type="SAM" id="MobiDB-lite"/>
    </source>
</evidence>
<protein>
    <submittedName>
        <fullName evidence="2">Uncharacterized protein</fullName>
    </submittedName>
</protein>
<evidence type="ECO:0000313" key="2">
    <source>
        <dbReference type="EMBL" id="KAB1207822.1"/>
    </source>
</evidence>
<name>A0A6A1V4S0_9ROSI</name>
<organism evidence="2 3">
    <name type="scientific">Morella rubra</name>
    <name type="common">Chinese bayberry</name>
    <dbReference type="NCBI Taxonomy" id="262757"/>
    <lineage>
        <taxon>Eukaryota</taxon>
        <taxon>Viridiplantae</taxon>
        <taxon>Streptophyta</taxon>
        <taxon>Embryophyta</taxon>
        <taxon>Tracheophyta</taxon>
        <taxon>Spermatophyta</taxon>
        <taxon>Magnoliopsida</taxon>
        <taxon>eudicotyledons</taxon>
        <taxon>Gunneridae</taxon>
        <taxon>Pentapetalae</taxon>
        <taxon>rosids</taxon>
        <taxon>fabids</taxon>
        <taxon>Fagales</taxon>
        <taxon>Myricaceae</taxon>
        <taxon>Morella</taxon>
    </lineage>
</organism>
<gene>
    <name evidence="2" type="ORF">CJ030_MR7G024827</name>
</gene>
<feature type="compositionally biased region" description="Polar residues" evidence="1">
    <location>
        <begin position="1"/>
        <end position="11"/>
    </location>
</feature>
<comment type="caution">
    <text evidence="2">The sequence shown here is derived from an EMBL/GenBank/DDBJ whole genome shotgun (WGS) entry which is preliminary data.</text>
</comment>
<dbReference type="OrthoDB" id="1905524at2759"/>
<feature type="compositionally biased region" description="Basic residues" evidence="1">
    <location>
        <begin position="25"/>
        <end position="36"/>
    </location>
</feature>
<dbReference type="Proteomes" id="UP000516437">
    <property type="component" value="Chromosome 7"/>
</dbReference>
<keyword evidence="3" id="KW-1185">Reference proteome</keyword>
<feature type="region of interest" description="Disordered" evidence="1">
    <location>
        <begin position="1"/>
        <end position="57"/>
    </location>
</feature>
<sequence>MALDNSYNSWADQWDPEPMPGNKSRGGRGQKGKHSKRVEEGWGKTKAVASTGAKKVKEGASVSFHWIKDKCHKTKR</sequence>
<reference evidence="2 3" key="1">
    <citation type="journal article" date="2019" name="Plant Biotechnol. J.">
        <title>The red bayberry genome and genetic basis of sex determination.</title>
        <authorList>
            <person name="Jia H.M."/>
            <person name="Jia H.J."/>
            <person name="Cai Q.L."/>
            <person name="Wang Y."/>
            <person name="Zhao H.B."/>
            <person name="Yang W.F."/>
            <person name="Wang G.Y."/>
            <person name="Li Y.H."/>
            <person name="Zhan D.L."/>
            <person name="Shen Y.T."/>
            <person name="Niu Q.F."/>
            <person name="Chang L."/>
            <person name="Qiu J."/>
            <person name="Zhao L."/>
            <person name="Xie H.B."/>
            <person name="Fu W.Y."/>
            <person name="Jin J."/>
            <person name="Li X.W."/>
            <person name="Jiao Y."/>
            <person name="Zhou C.C."/>
            <person name="Tu T."/>
            <person name="Chai C.Y."/>
            <person name="Gao J.L."/>
            <person name="Fan L.J."/>
            <person name="van de Weg E."/>
            <person name="Wang J.Y."/>
            <person name="Gao Z.S."/>
        </authorList>
    </citation>
    <scope>NUCLEOTIDE SEQUENCE [LARGE SCALE GENOMIC DNA]</scope>
    <source>
        <tissue evidence="2">Leaves</tissue>
    </source>
</reference>
<evidence type="ECO:0000313" key="3">
    <source>
        <dbReference type="Proteomes" id="UP000516437"/>
    </source>
</evidence>
<dbReference type="EMBL" id="RXIC02000025">
    <property type="protein sequence ID" value="KAB1207822.1"/>
    <property type="molecule type" value="Genomic_DNA"/>
</dbReference>
<accession>A0A6A1V4S0</accession>
<dbReference type="AlphaFoldDB" id="A0A6A1V4S0"/>
<dbReference type="PANTHER" id="PTHR33386">
    <property type="entry name" value="OS02G0740600 PROTEIN"/>
    <property type="match status" value="1"/>
</dbReference>
<proteinExistence type="predicted"/>
<dbReference type="PANTHER" id="PTHR33386:SF5">
    <property type="entry name" value="OS02G0740600 PROTEIN"/>
    <property type="match status" value="1"/>
</dbReference>